<reference evidence="2 3" key="1">
    <citation type="journal article" date="2004" name="Nucleic Acids Res.">
        <title>The genome sequence of Bacillus cereus ATCC 10987 reveals metabolic adaptations and a large plasmid related to Bacillus anthracis pXO1.</title>
        <authorList>
            <person name="Rasko D.A."/>
            <person name="Ravel J."/>
            <person name="Okstad O.A."/>
            <person name="Helgason E."/>
            <person name="Cer R.Z."/>
            <person name="Jiang L."/>
            <person name="Shores K.A."/>
            <person name="Fouts D.E."/>
            <person name="Tourasse N.J."/>
            <person name="Angiuoli S.V."/>
            <person name="Kolonay J."/>
            <person name="Nelson W.C."/>
            <person name="Kolsto A.-B."/>
            <person name="Fraser C.M."/>
            <person name="Read T.D."/>
        </authorList>
    </citation>
    <scope>NUCLEOTIDE SEQUENCE [LARGE SCALE GENOMIC DNA]</scope>
    <source>
        <strain evidence="3">ATCC 10987 / NRS 248</strain>
    </source>
</reference>
<dbReference type="AlphaFoldDB" id="Q73B86"/>
<accession>Q73B86</accession>
<dbReference type="KEGG" id="bca:BCE_1534"/>
<evidence type="ECO:0000313" key="3">
    <source>
        <dbReference type="Proteomes" id="UP000002527"/>
    </source>
</evidence>
<name>Q73B86_BACC1</name>
<dbReference type="InterPro" id="IPR025100">
    <property type="entry name" value="DUF4025"/>
</dbReference>
<protein>
    <recommendedName>
        <fullName evidence="4">DUF4025 domain-containing protein</fullName>
    </recommendedName>
</protein>
<gene>
    <name evidence="2" type="ordered locus">BCE_1534</name>
</gene>
<dbReference type="Pfam" id="PF13217">
    <property type="entry name" value="DUF4025"/>
    <property type="match status" value="1"/>
</dbReference>
<feature type="region of interest" description="Disordered" evidence="1">
    <location>
        <begin position="1"/>
        <end position="42"/>
    </location>
</feature>
<organism evidence="2 3">
    <name type="scientific">Bacillus cereus (strain ATCC 10987 / NRS 248)</name>
    <dbReference type="NCBI Taxonomy" id="222523"/>
    <lineage>
        <taxon>Bacteria</taxon>
        <taxon>Bacillati</taxon>
        <taxon>Bacillota</taxon>
        <taxon>Bacilli</taxon>
        <taxon>Bacillales</taxon>
        <taxon>Bacillaceae</taxon>
        <taxon>Bacillus</taxon>
        <taxon>Bacillus cereus group</taxon>
    </lineage>
</organism>
<proteinExistence type="predicted"/>
<feature type="compositionally biased region" description="Low complexity" evidence="1">
    <location>
        <begin position="16"/>
        <end position="30"/>
    </location>
</feature>
<dbReference type="Proteomes" id="UP000002527">
    <property type="component" value="Chromosome"/>
</dbReference>
<feature type="compositionally biased region" description="Polar residues" evidence="1">
    <location>
        <begin position="31"/>
        <end position="42"/>
    </location>
</feature>
<evidence type="ECO:0000313" key="2">
    <source>
        <dbReference type="EMBL" id="AAS40463.1"/>
    </source>
</evidence>
<dbReference type="HOGENOM" id="CLU_205032_0_0_9"/>
<evidence type="ECO:0008006" key="4">
    <source>
        <dbReference type="Google" id="ProtNLM"/>
    </source>
</evidence>
<evidence type="ECO:0000256" key="1">
    <source>
        <dbReference type="SAM" id="MobiDB-lite"/>
    </source>
</evidence>
<dbReference type="EMBL" id="AE017194">
    <property type="protein sequence ID" value="AAS40463.1"/>
    <property type="molecule type" value="Genomic_DNA"/>
</dbReference>
<sequence length="68" mass="7659">MFKIRKNKKEGKEMVKQQNKQNVQDAQQQAYTSDTNATSQSVIEEQISDTVAEGTIDVKLGKQSQEKA</sequence>